<reference evidence="2" key="1">
    <citation type="journal article" date="2023" name="Front. Plant Sci.">
        <title>Chromosomal-level genome assembly of Melastoma candidum provides insights into trichome evolution.</title>
        <authorList>
            <person name="Zhong Y."/>
            <person name="Wu W."/>
            <person name="Sun C."/>
            <person name="Zou P."/>
            <person name="Liu Y."/>
            <person name="Dai S."/>
            <person name="Zhou R."/>
        </authorList>
    </citation>
    <scope>NUCLEOTIDE SEQUENCE [LARGE SCALE GENOMIC DNA]</scope>
</reference>
<protein>
    <submittedName>
        <fullName evidence="1">Uncharacterized protein</fullName>
    </submittedName>
</protein>
<evidence type="ECO:0000313" key="1">
    <source>
        <dbReference type="EMBL" id="KAI4321044.1"/>
    </source>
</evidence>
<name>A0ACB9M9N4_9MYRT</name>
<organism evidence="1 2">
    <name type="scientific">Melastoma candidum</name>
    <dbReference type="NCBI Taxonomy" id="119954"/>
    <lineage>
        <taxon>Eukaryota</taxon>
        <taxon>Viridiplantae</taxon>
        <taxon>Streptophyta</taxon>
        <taxon>Embryophyta</taxon>
        <taxon>Tracheophyta</taxon>
        <taxon>Spermatophyta</taxon>
        <taxon>Magnoliopsida</taxon>
        <taxon>eudicotyledons</taxon>
        <taxon>Gunneridae</taxon>
        <taxon>Pentapetalae</taxon>
        <taxon>rosids</taxon>
        <taxon>malvids</taxon>
        <taxon>Myrtales</taxon>
        <taxon>Melastomataceae</taxon>
        <taxon>Melastomatoideae</taxon>
        <taxon>Melastomateae</taxon>
        <taxon>Melastoma</taxon>
    </lineage>
</organism>
<dbReference type="Proteomes" id="UP001057402">
    <property type="component" value="Chromosome 10"/>
</dbReference>
<gene>
    <name evidence="1" type="ORF">MLD38_034467</name>
</gene>
<comment type="caution">
    <text evidence="1">The sequence shown here is derived from an EMBL/GenBank/DDBJ whole genome shotgun (WGS) entry which is preliminary data.</text>
</comment>
<sequence>MQLAFCFCPTYSGLKTCRPEISHIEWPWFLCSVLVPDLFRSDPWTNDRPQKLFEQWRARQTWERVSRDITTATEWMVGEFLAAGISEKLGEIGFCFGGGQLISLLADDQALTFGAAVSFYGTRMDALAAANVKIPVPFISGDEDPLCPVTGLEGIQKTIRRDSRVVILEGKGHGFAHRPRSPEEDKDAEEAFVVMRSWLSEGLPDTN</sequence>
<proteinExistence type="predicted"/>
<accession>A0ACB9M9N4</accession>
<dbReference type="EMBL" id="CM042889">
    <property type="protein sequence ID" value="KAI4321044.1"/>
    <property type="molecule type" value="Genomic_DNA"/>
</dbReference>
<evidence type="ECO:0000313" key="2">
    <source>
        <dbReference type="Proteomes" id="UP001057402"/>
    </source>
</evidence>
<keyword evidence="2" id="KW-1185">Reference proteome</keyword>